<dbReference type="RefSeq" id="WP_131991773.1">
    <property type="nucleotide sequence ID" value="NZ_JACGXM010000001.1"/>
</dbReference>
<feature type="domain" description="SHS2" evidence="7">
    <location>
        <begin position="10"/>
        <end position="196"/>
    </location>
</feature>
<dbReference type="AlphaFoldDB" id="A0A4R2IDK2"/>
<reference evidence="8 9" key="1">
    <citation type="journal article" date="2015" name="Stand. Genomic Sci.">
        <title>Genomic Encyclopedia of Bacterial and Archaeal Type Strains, Phase III: the genomes of soil and plant-associated and newly described type strains.</title>
        <authorList>
            <person name="Whitman W.B."/>
            <person name="Woyke T."/>
            <person name="Klenk H.P."/>
            <person name="Zhou Y."/>
            <person name="Lilburn T.G."/>
            <person name="Beck B.J."/>
            <person name="De Vos P."/>
            <person name="Vandamme P."/>
            <person name="Eisen J.A."/>
            <person name="Garrity G."/>
            <person name="Hugenholtz P."/>
            <person name="Kyrpides N.C."/>
        </authorList>
    </citation>
    <scope>NUCLEOTIDE SEQUENCE [LARGE SCALE GENOMIC DNA]</scope>
    <source>
        <strain evidence="8 9">A3</strain>
    </source>
</reference>
<dbReference type="FunFam" id="3.30.420.40:FF:000032">
    <property type="entry name" value="Cell division protein FtsA"/>
    <property type="match status" value="1"/>
</dbReference>
<evidence type="ECO:0000256" key="6">
    <source>
        <dbReference type="PIRNR" id="PIRNR003101"/>
    </source>
</evidence>
<dbReference type="InterPro" id="IPR050696">
    <property type="entry name" value="FtsA/MreB"/>
</dbReference>
<dbReference type="Pfam" id="PF02491">
    <property type="entry name" value="SHS2_FTSA"/>
    <property type="match status" value="1"/>
</dbReference>
<dbReference type="FunFam" id="3.30.420.40:FF:000035">
    <property type="entry name" value="Cell division protein FtsA"/>
    <property type="match status" value="1"/>
</dbReference>
<keyword evidence="4 5" id="KW-0131">Cell cycle</keyword>
<proteinExistence type="inferred from homology"/>
<dbReference type="PANTHER" id="PTHR32432:SF4">
    <property type="entry name" value="CELL DIVISION PROTEIN FTSA"/>
    <property type="match status" value="1"/>
</dbReference>
<keyword evidence="9" id="KW-1185">Reference proteome</keyword>
<evidence type="ECO:0000313" key="9">
    <source>
        <dbReference type="Proteomes" id="UP000294862"/>
    </source>
</evidence>
<protein>
    <recommendedName>
        <fullName evidence="5 6">Cell division protein FtsA</fullName>
    </recommendedName>
</protein>
<comment type="subcellular location">
    <subcellularLocation>
        <location evidence="5">Cell membrane</location>
        <topology evidence="5">Peripheral membrane protein</topology>
        <orientation evidence="5">Cytoplasmic side</orientation>
    </subcellularLocation>
    <text evidence="5">Localizes to the Z ring in an FtsZ-dependent manner. Targeted to the membrane through a conserved C-terminal amphipathic helix.</text>
</comment>
<keyword evidence="2 5" id="KW-0132">Cell division</keyword>
<dbReference type="EMBL" id="SLWQ01000001">
    <property type="protein sequence ID" value="TCO42664.1"/>
    <property type="molecule type" value="Genomic_DNA"/>
</dbReference>
<evidence type="ECO:0000259" key="7">
    <source>
        <dbReference type="SMART" id="SM00842"/>
    </source>
</evidence>
<keyword evidence="3 5" id="KW-0472">Membrane</keyword>
<dbReference type="InterPro" id="IPR003494">
    <property type="entry name" value="SHS2_FtsA"/>
</dbReference>
<dbReference type="InterPro" id="IPR020823">
    <property type="entry name" value="Cell_div_FtsA"/>
</dbReference>
<dbReference type="Gene3D" id="3.30.420.40">
    <property type="match status" value="2"/>
</dbReference>
<dbReference type="InterPro" id="IPR043129">
    <property type="entry name" value="ATPase_NBD"/>
</dbReference>
<evidence type="ECO:0000313" key="8">
    <source>
        <dbReference type="EMBL" id="TCO42664.1"/>
    </source>
</evidence>
<accession>A0A4R2IDK2</accession>
<dbReference type="Proteomes" id="UP000294862">
    <property type="component" value="Unassembled WGS sequence"/>
</dbReference>
<dbReference type="NCBIfam" id="NF007009">
    <property type="entry name" value="PRK09472.1"/>
    <property type="match status" value="1"/>
</dbReference>
<dbReference type="PIRSF" id="PIRSF003101">
    <property type="entry name" value="FtsA"/>
    <property type="match status" value="1"/>
</dbReference>
<dbReference type="HAMAP" id="MF_02033">
    <property type="entry name" value="FtsA"/>
    <property type="match status" value="1"/>
</dbReference>
<dbReference type="CDD" id="cd24048">
    <property type="entry name" value="ASKHA_NBD_FtsA"/>
    <property type="match status" value="1"/>
</dbReference>
<comment type="similarity">
    <text evidence="5 6">Belongs to the FtsA/MreB family.</text>
</comment>
<comment type="subunit">
    <text evidence="5">Self-interacts. Interacts with FtsZ.</text>
</comment>
<dbReference type="SUPFAM" id="SSF53067">
    <property type="entry name" value="Actin-like ATPase domain"/>
    <property type="match status" value="2"/>
</dbReference>
<dbReference type="Pfam" id="PF14450">
    <property type="entry name" value="FtsA"/>
    <property type="match status" value="2"/>
</dbReference>
<dbReference type="OrthoDB" id="9810567at2"/>
<name>A0A4R2IDK2_9GAMM</name>
<evidence type="ECO:0000256" key="2">
    <source>
        <dbReference type="ARBA" id="ARBA00022618"/>
    </source>
</evidence>
<sequence length="411" mass="43659">MNRKTEKNLIVGLDVGTSKIVSIVGEHTPGEPVEIIGIGSHPAHGLKRGVVVDIESTVHSIQRAVEEAELMAGCQIRSVYASIAGSHIKDENSHGTAPIRDKEVSVADLDVVLNSACAIAIPADRSVLYREPQEYLIDGQEGIRHPVGMSGVRLEANVHLVTGAASAIQNITKCINRCGLQVDELLPAAVASARAVLTDDERELGVCMVDIGAGTTDIAIYTGGALRHTTSLAIGGDQVTSDIAHLMRTPTAHAEELKVRYACALAQLAHAEETIQVPSVGDRPPRRLARQNLAEAVQPRYEEIFEMVQADLRRSGREELVRAGIVLTGGAARMEGALDLAEELFHMPVRLGTPQHVTGLADVVANPMQATGVGLLIYGSRGGATRGVPVAGSSTVGSLWNRVATWFKGEF</sequence>
<comment type="function">
    <text evidence="5 6">Cell division protein that is involved in the assembly of the Z ring. May serve as a membrane anchor for the Z ring.</text>
</comment>
<organism evidence="8 9">
    <name type="scientific">Dokdonella fugitiva</name>
    <dbReference type="NCBI Taxonomy" id="328517"/>
    <lineage>
        <taxon>Bacteria</taxon>
        <taxon>Pseudomonadati</taxon>
        <taxon>Pseudomonadota</taxon>
        <taxon>Gammaproteobacteria</taxon>
        <taxon>Lysobacterales</taxon>
        <taxon>Rhodanobacteraceae</taxon>
        <taxon>Dokdonella</taxon>
    </lineage>
</organism>
<dbReference type="PANTHER" id="PTHR32432">
    <property type="entry name" value="CELL DIVISION PROTEIN FTSA-RELATED"/>
    <property type="match status" value="1"/>
</dbReference>
<evidence type="ECO:0000256" key="5">
    <source>
        <dbReference type="HAMAP-Rule" id="MF_02033"/>
    </source>
</evidence>
<evidence type="ECO:0000256" key="3">
    <source>
        <dbReference type="ARBA" id="ARBA00023136"/>
    </source>
</evidence>
<dbReference type="SMART" id="SM00842">
    <property type="entry name" value="FtsA"/>
    <property type="match status" value="1"/>
</dbReference>
<dbReference type="GO" id="GO:0009898">
    <property type="term" value="C:cytoplasmic side of plasma membrane"/>
    <property type="evidence" value="ECO:0007669"/>
    <property type="project" value="UniProtKB-UniRule"/>
</dbReference>
<dbReference type="GO" id="GO:0032153">
    <property type="term" value="C:cell division site"/>
    <property type="evidence" value="ECO:0007669"/>
    <property type="project" value="UniProtKB-UniRule"/>
</dbReference>
<dbReference type="NCBIfam" id="TIGR01174">
    <property type="entry name" value="ftsA"/>
    <property type="match status" value="1"/>
</dbReference>
<evidence type="ECO:0000256" key="4">
    <source>
        <dbReference type="ARBA" id="ARBA00023306"/>
    </source>
</evidence>
<evidence type="ECO:0000256" key="1">
    <source>
        <dbReference type="ARBA" id="ARBA00022475"/>
    </source>
</evidence>
<keyword evidence="1 5" id="KW-1003">Cell membrane</keyword>
<dbReference type="GO" id="GO:0043093">
    <property type="term" value="P:FtsZ-dependent cytokinesis"/>
    <property type="evidence" value="ECO:0007669"/>
    <property type="project" value="UniProtKB-UniRule"/>
</dbReference>
<comment type="caution">
    <text evidence="8">The sequence shown here is derived from an EMBL/GenBank/DDBJ whole genome shotgun (WGS) entry which is preliminary data.</text>
</comment>
<gene>
    <name evidence="5" type="primary">ftsA</name>
    <name evidence="8" type="ORF">EV148_10169</name>
</gene>